<comment type="similarity">
    <text evidence="1">Belongs to the Mg-chelatase subunits D/I family. ComM subfamily.</text>
</comment>
<dbReference type="InterPro" id="IPR027417">
    <property type="entry name" value="P-loop_NTPase"/>
</dbReference>
<dbReference type="PANTHER" id="PTHR32039">
    <property type="entry name" value="MAGNESIUM-CHELATASE SUBUNIT CHLI"/>
    <property type="match status" value="1"/>
</dbReference>
<dbReference type="EMBL" id="CAESAO010000037">
    <property type="protein sequence ID" value="CAB4341257.1"/>
    <property type="molecule type" value="Genomic_DNA"/>
</dbReference>
<keyword evidence="2" id="KW-0547">Nucleotide-binding</keyword>
<evidence type="ECO:0000256" key="1">
    <source>
        <dbReference type="ARBA" id="ARBA00006354"/>
    </source>
</evidence>
<dbReference type="Gene3D" id="3.30.230.10">
    <property type="match status" value="1"/>
</dbReference>
<dbReference type="InterPro" id="IPR003593">
    <property type="entry name" value="AAA+_ATPase"/>
</dbReference>
<dbReference type="InterPro" id="IPR004482">
    <property type="entry name" value="Mg_chelat-rel"/>
</dbReference>
<dbReference type="Pfam" id="PF13541">
    <property type="entry name" value="ChlI"/>
    <property type="match status" value="1"/>
</dbReference>
<protein>
    <submittedName>
        <fullName evidence="5">Unannotated protein</fullName>
    </submittedName>
</protein>
<evidence type="ECO:0000313" key="5">
    <source>
        <dbReference type="EMBL" id="CAB4341257.1"/>
    </source>
</evidence>
<proteinExistence type="inferred from homology"/>
<dbReference type="InterPro" id="IPR020568">
    <property type="entry name" value="Ribosomal_Su5_D2-typ_SF"/>
</dbReference>
<evidence type="ECO:0000256" key="2">
    <source>
        <dbReference type="ARBA" id="ARBA00022741"/>
    </source>
</evidence>
<dbReference type="SUPFAM" id="SSF52540">
    <property type="entry name" value="P-loop containing nucleoside triphosphate hydrolases"/>
    <property type="match status" value="1"/>
</dbReference>
<dbReference type="CDD" id="cd00009">
    <property type="entry name" value="AAA"/>
    <property type="match status" value="1"/>
</dbReference>
<dbReference type="Gene3D" id="3.40.50.300">
    <property type="entry name" value="P-loop containing nucleotide triphosphate hydrolases"/>
    <property type="match status" value="1"/>
</dbReference>
<dbReference type="GO" id="GO:0005524">
    <property type="term" value="F:ATP binding"/>
    <property type="evidence" value="ECO:0007669"/>
    <property type="project" value="UniProtKB-KW"/>
</dbReference>
<dbReference type="PANTHER" id="PTHR32039:SF7">
    <property type="entry name" value="COMPETENCE PROTEIN COMM"/>
    <property type="match status" value="1"/>
</dbReference>
<evidence type="ECO:0000256" key="3">
    <source>
        <dbReference type="ARBA" id="ARBA00022840"/>
    </source>
</evidence>
<dbReference type="NCBIfam" id="TIGR00368">
    <property type="entry name" value="YifB family Mg chelatase-like AAA ATPase"/>
    <property type="match status" value="1"/>
</dbReference>
<organism evidence="5">
    <name type="scientific">freshwater metagenome</name>
    <dbReference type="NCBI Taxonomy" id="449393"/>
    <lineage>
        <taxon>unclassified sequences</taxon>
        <taxon>metagenomes</taxon>
        <taxon>ecological metagenomes</taxon>
    </lineage>
</organism>
<accession>A0A6J5ZK17</accession>
<dbReference type="AlphaFoldDB" id="A0A6J5ZK17"/>
<evidence type="ECO:0000259" key="4">
    <source>
        <dbReference type="SMART" id="SM00382"/>
    </source>
</evidence>
<dbReference type="InterPro" id="IPR000523">
    <property type="entry name" value="Mg_chelatse_chII-like_cat_dom"/>
</dbReference>
<dbReference type="InterPro" id="IPR025158">
    <property type="entry name" value="Mg_chelat-rel_C"/>
</dbReference>
<dbReference type="Pfam" id="PF01078">
    <property type="entry name" value="Mg_chelatase"/>
    <property type="match status" value="1"/>
</dbReference>
<dbReference type="InterPro" id="IPR045006">
    <property type="entry name" value="CHLI-like"/>
</dbReference>
<gene>
    <name evidence="5" type="ORF">UFOPK3522_00613</name>
</gene>
<feature type="domain" description="AAA+ ATPase" evidence="4">
    <location>
        <begin position="211"/>
        <end position="390"/>
    </location>
</feature>
<sequence>MVTEVLTFAIDGLQPVPVTVEADLRRGLPSFTIVGLADRAVAEARERVRAALVNCGFEFPMRRLTVNLAPAHLRKAGPGFDLAIAAAILAASGQISAESLANTALFGELSLGGELRACRGALAVAEGAQRAGLDLLVVPTDSAAEARLVGSLRVGALAMLSDLGAVLGGSSVELDPKPVAESEPRQTAVPNLADVRGQRGAIDALTIAAAGGHNLLLNGPPGTGKTMLARRLPGILPPLSRPEALEVTRIQSIAGIGGDGLLAIERPFRAPHHTISAAGLVGGGAVPLPGESTLAHRGVLFLDELSEFDRRALEALRQPLEDGEVTIVRGQKIVRFPTRFALVAATNPCLCGRGGKDCRCSEPELLRHRQRLSGPLLDRIDLVVAVERPSSSALEAESLTSSEAVAERVAAARSVQLARSGCANAHLVARDLLGAVNCGKDARRALAHAYDGGGLSARGRDRSLRVARTIADLAGEQQIGIDALAKALAYRHESDRLGPR</sequence>
<dbReference type="SMART" id="SM00382">
    <property type="entry name" value="AAA"/>
    <property type="match status" value="1"/>
</dbReference>
<dbReference type="InterPro" id="IPR014721">
    <property type="entry name" value="Ribsml_uS5_D2-typ_fold_subgr"/>
</dbReference>
<reference evidence="5" key="1">
    <citation type="submission" date="2020-05" db="EMBL/GenBank/DDBJ databases">
        <authorList>
            <person name="Chiriac C."/>
            <person name="Salcher M."/>
            <person name="Ghai R."/>
            <person name="Kavagutti S V."/>
        </authorList>
    </citation>
    <scope>NUCLEOTIDE SEQUENCE</scope>
</reference>
<name>A0A6J5ZK17_9ZZZZ</name>
<dbReference type="InterPro" id="IPR001208">
    <property type="entry name" value="MCM_dom"/>
</dbReference>
<dbReference type="Pfam" id="PF13335">
    <property type="entry name" value="Mg_chelatase_C"/>
    <property type="match status" value="1"/>
</dbReference>
<dbReference type="PRINTS" id="PR01657">
    <property type="entry name" value="MCMFAMILY"/>
</dbReference>
<dbReference type="GO" id="GO:0003677">
    <property type="term" value="F:DNA binding"/>
    <property type="evidence" value="ECO:0007669"/>
    <property type="project" value="InterPro"/>
</dbReference>
<dbReference type="SUPFAM" id="SSF54211">
    <property type="entry name" value="Ribosomal protein S5 domain 2-like"/>
    <property type="match status" value="1"/>
</dbReference>
<keyword evidence="3" id="KW-0067">ATP-binding</keyword>